<evidence type="ECO:0000313" key="9">
    <source>
        <dbReference type="Proteomes" id="UP001178507"/>
    </source>
</evidence>
<dbReference type="GO" id="GO:0006310">
    <property type="term" value="P:DNA recombination"/>
    <property type="evidence" value="ECO:0007669"/>
    <property type="project" value="UniProtKB-KW"/>
</dbReference>
<dbReference type="PANTHER" id="PTHR45900">
    <property type="entry name" value="RECA"/>
    <property type="match status" value="1"/>
</dbReference>
<evidence type="ECO:0000256" key="3">
    <source>
        <dbReference type="ARBA" id="ARBA00022840"/>
    </source>
</evidence>
<dbReference type="PROSITE" id="PS50163">
    <property type="entry name" value="RECA_3"/>
    <property type="match status" value="1"/>
</dbReference>
<evidence type="ECO:0000313" key="8">
    <source>
        <dbReference type="EMBL" id="CAJ1389178.1"/>
    </source>
</evidence>
<dbReference type="Pfam" id="PF00154">
    <property type="entry name" value="RecA_N"/>
    <property type="match status" value="1"/>
</dbReference>
<dbReference type="PANTHER" id="PTHR45900:SF1">
    <property type="entry name" value="MITOCHONDRIAL DNA REPAIR PROTEIN RECA HOMOLOG-RELATED"/>
    <property type="match status" value="1"/>
</dbReference>
<keyword evidence="5" id="KW-0238">DNA-binding</keyword>
<reference evidence="8" key="1">
    <citation type="submission" date="2023-08" db="EMBL/GenBank/DDBJ databases">
        <authorList>
            <person name="Chen Y."/>
            <person name="Shah S."/>
            <person name="Dougan E. K."/>
            <person name="Thang M."/>
            <person name="Chan C."/>
        </authorList>
    </citation>
    <scope>NUCLEOTIDE SEQUENCE</scope>
</reference>
<accession>A0AA36N4H2</accession>
<keyword evidence="9" id="KW-1185">Reference proteome</keyword>
<proteinExistence type="inferred from homology"/>
<dbReference type="InterPro" id="IPR027417">
    <property type="entry name" value="P-loop_NTPase"/>
</dbReference>
<evidence type="ECO:0000256" key="5">
    <source>
        <dbReference type="RuleBase" id="RU004527"/>
    </source>
</evidence>
<dbReference type="InterPro" id="IPR049428">
    <property type="entry name" value="RecA-like_N"/>
</dbReference>
<dbReference type="GO" id="GO:0008094">
    <property type="term" value="F:ATP-dependent activity, acting on DNA"/>
    <property type="evidence" value="ECO:0007669"/>
    <property type="project" value="InterPro"/>
</dbReference>
<keyword evidence="4 5" id="KW-0233">DNA recombination</keyword>
<dbReference type="InterPro" id="IPR003593">
    <property type="entry name" value="AAA+_ATPase"/>
</dbReference>
<dbReference type="SUPFAM" id="SSF52540">
    <property type="entry name" value="P-loop containing nucleoside triphosphate hydrolases"/>
    <property type="match status" value="1"/>
</dbReference>
<keyword evidence="3 5" id="KW-0067">ATP-binding</keyword>
<keyword evidence="5" id="KW-0227">DNA damage</keyword>
<dbReference type="GO" id="GO:0005524">
    <property type="term" value="F:ATP binding"/>
    <property type="evidence" value="ECO:0007669"/>
    <property type="project" value="UniProtKB-KW"/>
</dbReference>
<feature type="region of interest" description="Disordered" evidence="6">
    <location>
        <begin position="50"/>
        <end position="71"/>
    </location>
</feature>
<dbReference type="InterPro" id="IPR020587">
    <property type="entry name" value="RecA_monomer-monomer_interface"/>
</dbReference>
<protein>
    <recommendedName>
        <fullName evidence="7">RecA family profile 2 domain-containing protein</fullName>
    </recommendedName>
</protein>
<dbReference type="PRINTS" id="PR00142">
    <property type="entry name" value="RECA"/>
</dbReference>
<evidence type="ECO:0000256" key="2">
    <source>
        <dbReference type="ARBA" id="ARBA00022741"/>
    </source>
</evidence>
<sequence>MERPPCRAPVGGKLWPGQIAQRAAQPQEPPWRSRMAPLLPTVALAVGCNPRCRTGRTQRGESRSRDEKPQADGTGVLMLDLLLDGLPRGHMVEAFGPPQAGKTSLALAWAEGACRQGRQCFFMDLDRTLDHELAPAQMVVLEPKSAEEAVRMAEDIAKSSSSLIVIDSIANLVPEKELAGDMKLQYSDVSRLTSIFCRKMERFLPQSGATILFINHFRSQSSFDTVSGLTCGGNALAYRSSIRLCIQQLALLGAEEHPHGARCHVEVLKNKVSAHLGGADFDLVFGEGISWEGSVLDATRKLKLPGFDGEREELVADLLKAPEACDKLAEDCRESWALRCQSKTSPAKASPS</sequence>
<evidence type="ECO:0000256" key="1">
    <source>
        <dbReference type="ARBA" id="ARBA00009391"/>
    </source>
</evidence>
<dbReference type="Gene3D" id="3.40.50.300">
    <property type="entry name" value="P-loop containing nucleotide triphosphate hydrolases"/>
    <property type="match status" value="1"/>
</dbReference>
<dbReference type="GO" id="GO:0006281">
    <property type="term" value="P:DNA repair"/>
    <property type="evidence" value="ECO:0007669"/>
    <property type="project" value="InterPro"/>
</dbReference>
<evidence type="ECO:0000256" key="6">
    <source>
        <dbReference type="SAM" id="MobiDB-lite"/>
    </source>
</evidence>
<feature type="compositionally biased region" description="Basic and acidic residues" evidence="6">
    <location>
        <begin position="58"/>
        <end position="70"/>
    </location>
</feature>
<keyword evidence="2 5" id="KW-0547">Nucleotide-binding</keyword>
<evidence type="ECO:0000256" key="4">
    <source>
        <dbReference type="ARBA" id="ARBA00023172"/>
    </source>
</evidence>
<dbReference type="AlphaFoldDB" id="A0AA36N4H2"/>
<feature type="domain" description="RecA family profile 2" evidence="7">
    <location>
        <begin position="230"/>
        <end position="294"/>
    </location>
</feature>
<comment type="similarity">
    <text evidence="1 5">Belongs to the RecA family.</text>
</comment>
<organism evidence="8 9">
    <name type="scientific">Effrenium voratum</name>
    <dbReference type="NCBI Taxonomy" id="2562239"/>
    <lineage>
        <taxon>Eukaryota</taxon>
        <taxon>Sar</taxon>
        <taxon>Alveolata</taxon>
        <taxon>Dinophyceae</taxon>
        <taxon>Suessiales</taxon>
        <taxon>Symbiodiniaceae</taxon>
        <taxon>Effrenium</taxon>
    </lineage>
</organism>
<dbReference type="InterPro" id="IPR013765">
    <property type="entry name" value="DNA_recomb/repair_RecA"/>
</dbReference>
<gene>
    <name evidence="8" type="ORF">EVOR1521_LOCUS14852</name>
</gene>
<comment type="caution">
    <text evidence="8">The sequence shown here is derived from an EMBL/GenBank/DDBJ whole genome shotgun (WGS) entry which is preliminary data.</text>
</comment>
<dbReference type="EMBL" id="CAUJNA010001820">
    <property type="protein sequence ID" value="CAJ1389178.1"/>
    <property type="molecule type" value="Genomic_DNA"/>
</dbReference>
<dbReference type="SMART" id="SM00382">
    <property type="entry name" value="AAA"/>
    <property type="match status" value="1"/>
</dbReference>
<dbReference type="Proteomes" id="UP001178507">
    <property type="component" value="Unassembled WGS sequence"/>
</dbReference>
<name>A0AA36N4H2_9DINO</name>
<dbReference type="GO" id="GO:0003697">
    <property type="term" value="F:single-stranded DNA binding"/>
    <property type="evidence" value="ECO:0007669"/>
    <property type="project" value="InterPro"/>
</dbReference>
<evidence type="ECO:0000259" key="7">
    <source>
        <dbReference type="PROSITE" id="PS50163"/>
    </source>
</evidence>